<gene>
    <name evidence="1" type="ORF">GCM10023189_43420</name>
</gene>
<evidence type="ECO:0000313" key="2">
    <source>
        <dbReference type="Proteomes" id="UP001501175"/>
    </source>
</evidence>
<evidence type="ECO:0000313" key="1">
    <source>
        <dbReference type="EMBL" id="GAA4464327.1"/>
    </source>
</evidence>
<protein>
    <submittedName>
        <fullName evidence="1">Uncharacterized protein</fullName>
    </submittedName>
</protein>
<organism evidence="1 2">
    <name type="scientific">Nibrella saemangeumensis</name>
    <dbReference type="NCBI Taxonomy" id="1084526"/>
    <lineage>
        <taxon>Bacteria</taxon>
        <taxon>Pseudomonadati</taxon>
        <taxon>Bacteroidota</taxon>
        <taxon>Cytophagia</taxon>
        <taxon>Cytophagales</taxon>
        <taxon>Spirosomataceae</taxon>
        <taxon>Nibrella</taxon>
    </lineage>
</organism>
<dbReference type="EMBL" id="BAABHD010000076">
    <property type="protein sequence ID" value="GAA4464327.1"/>
    <property type="molecule type" value="Genomic_DNA"/>
</dbReference>
<dbReference type="RefSeq" id="WP_345247024.1">
    <property type="nucleotide sequence ID" value="NZ_BAABHD010000076.1"/>
</dbReference>
<sequence>MDPHDHREDSLSDIQKALSEAVVFNQTYKVGDRLWVRDGVGGQFQATLVSPARVLGSIAVIEIKEHPKCIFVKDIL</sequence>
<dbReference type="Proteomes" id="UP001501175">
    <property type="component" value="Unassembled WGS sequence"/>
</dbReference>
<accession>A0ABP8NB59</accession>
<reference evidence="2" key="1">
    <citation type="journal article" date="2019" name="Int. J. Syst. Evol. Microbiol.">
        <title>The Global Catalogue of Microorganisms (GCM) 10K type strain sequencing project: providing services to taxonomists for standard genome sequencing and annotation.</title>
        <authorList>
            <consortium name="The Broad Institute Genomics Platform"/>
            <consortium name="The Broad Institute Genome Sequencing Center for Infectious Disease"/>
            <person name="Wu L."/>
            <person name="Ma J."/>
        </authorList>
    </citation>
    <scope>NUCLEOTIDE SEQUENCE [LARGE SCALE GENOMIC DNA]</scope>
    <source>
        <strain evidence="2">JCM 17927</strain>
    </source>
</reference>
<comment type="caution">
    <text evidence="1">The sequence shown here is derived from an EMBL/GenBank/DDBJ whole genome shotgun (WGS) entry which is preliminary data.</text>
</comment>
<keyword evidence="2" id="KW-1185">Reference proteome</keyword>
<proteinExistence type="predicted"/>
<name>A0ABP8NB59_9BACT</name>